<keyword evidence="3 4" id="KW-0574">Periplasm</keyword>
<evidence type="ECO:0000256" key="1">
    <source>
        <dbReference type="ARBA" id="ARBA00022448"/>
    </source>
</evidence>
<dbReference type="InterPro" id="IPR052037">
    <property type="entry name" value="LPS_export_LptA"/>
</dbReference>
<comment type="function">
    <text evidence="4">Involved in the assembly of lipopolysaccharide (LPS). Required for the translocation of LPS from the inner membrane to the outer membrane. May form a bridge between the inner membrane and the outer membrane, via interactions with LptC and LptD, thereby facilitating LPS transfer across the periplasm.</text>
</comment>
<name>A0A0A3AKR3_9PAST</name>
<keyword evidence="2 4" id="KW-0732">Signal</keyword>
<organism evidence="6 7">
    <name type="scientific">Chelonobacter oris</name>
    <dbReference type="NCBI Taxonomy" id="505317"/>
    <lineage>
        <taxon>Bacteria</taxon>
        <taxon>Pseudomonadati</taxon>
        <taxon>Pseudomonadota</taxon>
        <taxon>Gammaproteobacteria</taxon>
        <taxon>Pasteurellales</taxon>
        <taxon>Pasteurellaceae</taxon>
        <taxon>Chelonobacter</taxon>
    </lineage>
</organism>
<accession>A0A0A3AKR3</accession>
<dbReference type="Proteomes" id="UP000030380">
    <property type="component" value="Unassembled WGS sequence"/>
</dbReference>
<dbReference type="GO" id="GO:0001530">
    <property type="term" value="F:lipopolysaccharide binding"/>
    <property type="evidence" value="ECO:0007669"/>
    <property type="project" value="InterPro"/>
</dbReference>
<dbReference type="STRING" id="505317.OA57_09890"/>
<dbReference type="GO" id="GO:0015920">
    <property type="term" value="P:lipopolysaccharide transport"/>
    <property type="evidence" value="ECO:0007669"/>
    <property type="project" value="UniProtKB-UniRule"/>
</dbReference>
<keyword evidence="7" id="KW-1185">Reference proteome</keyword>
<evidence type="ECO:0000256" key="2">
    <source>
        <dbReference type="ARBA" id="ARBA00022729"/>
    </source>
</evidence>
<dbReference type="InterPro" id="IPR005653">
    <property type="entry name" value="OstA-like_N"/>
</dbReference>
<comment type="similarity">
    <text evidence="4">Belongs to the LptA family.</text>
</comment>
<dbReference type="GO" id="GO:0009279">
    <property type="term" value="C:cell outer membrane"/>
    <property type="evidence" value="ECO:0007669"/>
    <property type="project" value="TreeGrafter"/>
</dbReference>
<protein>
    <recommendedName>
        <fullName evidence="4">Lipopolysaccharide export system protein LptA</fullName>
    </recommendedName>
</protein>
<keyword evidence="1 4" id="KW-0813">Transport</keyword>
<dbReference type="GO" id="GO:0030288">
    <property type="term" value="C:outer membrane-bounded periplasmic space"/>
    <property type="evidence" value="ECO:0007669"/>
    <property type="project" value="TreeGrafter"/>
</dbReference>
<sequence precursor="true">MKFKITKPLVLFSALLLSFSASALKSDTQQPINVSSDNQSLDLENNIVTFTDHVVITQGSILIHADKVTIIRPNANDGNGKEKIDASGNPVTFQQQLDNGKLINGSAGKVNYDLGAQYLVLTGNARLKQQDSRIEADVITYDVQQQKMIAKNSGKGRVKTVLYPSQLQQK</sequence>
<comment type="caution">
    <text evidence="6">The sequence shown here is derived from an EMBL/GenBank/DDBJ whole genome shotgun (WGS) entry which is preliminary data.</text>
</comment>
<dbReference type="GO" id="GO:0043165">
    <property type="term" value="P:Gram-negative-bacterium-type cell outer membrane assembly"/>
    <property type="evidence" value="ECO:0007669"/>
    <property type="project" value="UniProtKB-UniRule"/>
</dbReference>
<dbReference type="GO" id="GO:0017089">
    <property type="term" value="F:glycolipid transfer activity"/>
    <property type="evidence" value="ECO:0007669"/>
    <property type="project" value="TreeGrafter"/>
</dbReference>
<dbReference type="OrthoDB" id="5295619at2"/>
<dbReference type="PANTHER" id="PTHR36504:SF1">
    <property type="entry name" value="LIPOPOLYSACCHARIDE EXPORT SYSTEM PROTEIN LPTA"/>
    <property type="match status" value="1"/>
</dbReference>
<dbReference type="NCBIfam" id="TIGR03002">
    <property type="entry name" value="outer_YhbN_LptA"/>
    <property type="match status" value="1"/>
</dbReference>
<dbReference type="RefSeq" id="WP_034617046.1">
    <property type="nucleotide sequence ID" value="NZ_JSUM01000014.1"/>
</dbReference>
<dbReference type="Pfam" id="PF03968">
    <property type="entry name" value="LptD_N"/>
    <property type="match status" value="1"/>
</dbReference>
<comment type="subcellular location">
    <subcellularLocation>
        <location evidence="4">Periplasm</location>
    </subcellularLocation>
</comment>
<evidence type="ECO:0000313" key="7">
    <source>
        <dbReference type="Proteomes" id="UP000030380"/>
    </source>
</evidence>
<feature type="signal peptide" evidence="4">
    <location>
        <begin position="1"/>
        <end position="23"/>
    </location>
</feature>
<gene>
    <name evidence="4" type="primary">lptA</name>
    <name evidence="6" type="ORF">OA57_09890</name>
</gene>
<feature type="domain" description="Organic solvent tolerance-like N-terminal" evidence="5">
    <location>
        <begin position="33"/>
        <end position="147"/>
    </location>
</feature>
<dbReference type="InterPro" id="IPR014340">
    <property type="entry name" value="LptA"/>
</dbReference>
<comment type="subunit">
    <text evidence="4">Component of the lipopolysaccharide transport and assembly complex.</text>
</comment>
<dbReference type="Gene3D" id="2.60.450.10">
    <property type="entry name" value="Lipopolysaccharide (LPS) transport protein A like domain"/>
    <property type="match status" value="1"/>
</dbReference>
<dbReference type="HAMAP" id="MF_01914">
    <property type="entry name" value="LPS_assembly_LptA"/>
    <property type="match status" value="1"/>
</dbReference>
<evidence type="ECO:0000313" key="6">
    <source>
        <dbReference type="EMBL" id="KGQ69926.1"/>
    </source>
</evidence>
<evidence type="ECO:0000256" key="4">
    <source>
        <dbReference type="HAMAP-Rule" id="MF_01914"/>
    </source>
</evidence>
<feature type="chain" id="PRO_5008984018" description="Lipopolysaccharide export system protein LptA" evidence="4">
    <location>
        <begin position="24"/>
        <end position="170"/>
    </location>
</feature>
<proteinExistence type="inferred from homology"/>
<evidence type="ECO:0000256" key="3">
    <source>
        <dbReference type="ARBA" id="ARBA00022764"/>
    </source>
</evidence>
<dbReference type="AlphaFoldDB" id="A0A0A3AKR3"/>
<reference evidence="6 7" key="1">
    <citation type="submission" date="2014-11" db="EMBL/GenBank/DDBJ databases">
        <title>Draft genome sequence of Chelonobacter oris 1662T, associated with respiratory disease in Hermann's Tortoises.</title>
        <authorList>
            <person name="Kudirkiene E."/>
            <person name="Hansen M.J."/>
            <person name="Bojesen A.M."/>
        </authorList>
    </citation>
    <scope>NUCLEOTIDE SEQUENCE [LARGE SCALE GENOMIC DNA]</scope>
    <source>
        <strain evidence="6 7">1662</strain>
    </source>
</reference>
<dbReference type="PANTHER" id="PTHR36504">
    <property type="entry name" value="LIPOPOLYSACCHARIDE EXPORT SYSTEM PROTEIN LPTA"/>
    <property type="match status" value="1"/>
</dbReference>
<dbReference type="EMBL" id="JSUM01000014">
    <property type="protein sequence ID" value="KGQ69926.1"/>
    <property type="molecule type" value="Genomic_DNA"/>
</dbReference>
<evidence type="ECO:0000259" key="5">
    <source>
        <dbReference type="Pfam" id="PF03968"/>
    </source>
</evidence>